<proteinExistence type="predicted"/>
<name>A0A4Y7SKL7_COPMI</name>
<dbReference type="EMBL" id="QPFP01000095">
    <property type="protein sequence ID" value="TEB22198.1"/>
    <property type="molecule type" value="Genomic_DNA"/>
</dbReference>
<gene>
    <name evidence="2" type="ORF">FA13DRAFT_1519495</name>
</gene>
<evidence type="ECO:0000256" key="1">
    <source>
        <dbReference type="SAM" id="MobiDB-lite"/>
    </source>
</evidence>
<comment type="caution">
    <text evidence="2">The sequence shown here is derived from an EMBL/GenBank/DDBJ whole genome shotgun (WGS) entry which is preliminary data.</text>
</comment>
<accession>A0A4Y7SKL7</accession>
<keyword evidence="3" id="KW-1185">Reference proteome</keyword>
<sequence>MCRFPRDQHASRSGVPDRKALSPPLDASSRRVWYVASVPDLTRLRSVADSQFPVVLIPGYLVRRLSRSELTVGQLSRHSLYSKAGVRKAAKPSICHWHAPAILDPCWRVKPLSCGCAPTTSRSWYSPHPHGESQTISLWL</sequence>
<feature type="compositionally biased region" description="Basic and acidic residues" evidence="1">
    <location>
        <begin position="1"/>
        <end position="20"/>
    </location>
</feature>
<organism evidence="2 3">
    <name type="scientific">Coprinellus micaceus</name>
    <name type="common">Glistening ink-cap mushroom</name>
    <name type="synonym">Coprinus micaceus</name>
    <dbReference type="NCBI Taxonomy" id="71717"/>
    <lineage>
        <taxon>Eukaryota</taxon>
        <taxon>Fungi</taxon>
        <taxon>Dikarya</taxon>
        <taxon>Basidiomycota</taxon>
        <taxon>Agaricomycotina</taxon>
        <taxon>Agaricomycetes</taxon>
        <taxon>Agaricomycetidae</taxon>
        <taxon>Agaricales</taxon>
        <taxon>Agaricineae</taxon>
        <taxon>Psathyrellaceae</taxon>
        <taxon>Coprinellus</taxon>
    </lineage>
</organism>
<reference evidence="2 3" key="1">
    <citation type="journal article" date="2019" name="Nat. Ecol. Evol.">
        <title>Megaphylogeny resolves global patterns of mushroom evolution.</title>
        <authorList>
            <person name="Varga T."/>
            <person name="Krizsan K."/>
            <person name="Foldi C."/>
            <person name="Dima B."/>
            <person name="Sanchez-Garcia M."/>
            <person name="Sanchez-Ramirez S."/>
            <person name="Szollosi G.J."/>
            <person name="Szarkandi J.G."/>
            <person name="Papp V."/>
            <person name="Albert L."/>
            <person name="Andreopoulos W."/>
            <person name="Angelini C."/>
            <person name="Antonin V."/>
            <person name="Barry K.W."/>
            <person name="Bougher N.L."/>
            <person name="Buchanan P."/>
            <person name="Buyck B."/>
            <person name="Bense V."/>
            <person name="Catcheside P."/>
            <person name="Chovatia M."/>
            <person name="Cooper J."/>
            <person name="Damon W."/>
            <person name="Desjardin D."/>
            <person name="Finy P."/>
            <person name="Geml J."/>
            <person name="Haridas S."/>
            <person name="Hughes K."/>
            <person name="Justo A."/>
            <person name="Karasinski D."/>
            <person name="Kautmanova I."/>
            <person name="Kiss B."/>
            <person name="Kocsube S."/>
            <person name="Kotiranta H."/>
            <person name="LaButti K.M."/>
            <person name="Lechner B.E."/>
            <person name="Liimatainen K."/>
            <person name="Lipzen A."/>
            <person name="Lukacs Z."/>
            <person name="Mihaltcheva S."/>
            <person name="Morgado L.N."/>
            <person name="Niskanen T."/>
            <person name="Noordeloos M.E."/>
            <person name="Ohm R.A."/>
            <person name="Ortiz-Santana B."/>
            <person name="Ovrebo C."/>
            <person name="Racz N."/>
            <person name="Riley R."/>
            <person name="Savchenko A."/>
            <person name="Shiryaev A."/>
            <person name="Soop K."/>
            <person name="Spirin V."/>
            <person name="Szebenyi C."/>
            <person name="Tomsovsky M."/>
            <person name="Tulloss R.E."/>
            <person name="Uehling J."/>
            <person name="Grigoriev I.V."/>
            <person name="Vagvolgyi C."/>
            <person name="Papp T."/>
            <person name="Martin F.M."/>
            <person name="Miettinen O."/>
            <person name="Hibbett D.S."/>
            <person name="Nagy L.G."/>
        </authorList>
    </citation>
    <scope>NUCLEOTIDE SEQUENCE [LARGE SCALE GENOMIC DNA]</scope>
    <source>
        <strain evidence="2 3">FP101781</strain>
    </source>
</reference>
<feature type="region of interest" description="Disordered" evidence="1">
    <location>
        <begin position="1"/>
        <end position="24"/>
    </location>
</feature>
<protein>
    <submittedName>
        <fullName evidence="2">Uncharacterized protein</fullName>
    </submittedName>
</protein>
<dbReference type="AlphaFoldDB" id="A0A4Y7SKL7"/>
<evidence type="ECO:0000313" key="2">
    <source>
        <dbReference type="EMBL" id="TEB22198.1"/>
    </source>
</evidence>
<dbReference type="Proteomes" id="UP000298030">
    <property type="component" value="Unassembled WGS sequence"/>
</dbReference>
<evidence type="ECO:0000313" key="3">
    <source>
        <dbReference type="Proteomes" id="UP000298030"/>
    </source>
</evidence>